<evidence type="ECO:0000313" key="2">
    <source>
        <dbReference type="EMBL" id="MDY0884917.1"/>
    </source>
</evidence>
<accession>A0ABU5EG96</accession>
<name>A0ABU5EG96_9PROT</name>
<reference evidence="2 3" key="1">
    <citation type="journal article" date="2016" name="Antonie Van Leeuwenhoek">
        <title>Dongia soli sp. nov., isolated from soil from Dokdo, Korea.</title>
        <authorList>
            <person name="Kim D.U."/>
            <person name="Lee H."/>
            <person name="Kim H."/>
            <person name="Kim S.G."/>
            <person name="Ka J.O."/>
        </authorList>
    </citation>
    <scope>NUCLEOTIDE SEQUENCE [LARGE SCALE GENOMIC DNA]</scope>
    <source>
        <strain evidence="2 3">D78</strain>
    </source>
</reference>
<protein>
    <submittedName>
        <fullName evidence="2">Uncharacterized protein</fullName>
    </submittedName>
</protein>
<organism evidence="2 3">
    <name type="scientific">Dongia soli</name>
    <dbReference type="NCBI Taxonomy" id="600628"/>
    <lineage>
        <taxon>Bacteria</taxon>
        <taxon>Pseudomonadati</taxon>
        <taxon>Pseudomonadota</taxon>
        <taxon>Alphaproteobacteria</taxon>
        <taxon>Rhodospirillales</taxon>
        <taxon>Dongiaceae</taxon>
        <taxon>Dongia</taxon>
    </lineage>
</organism>
<feature type="region of interest" description="Disordered" evidence="1">
    <location>
        <begin position="51"/>
        <end position="77"/>
    </location>
</feature>
<dbReference type="Proteomes" id="UP001279642">
    <property type="component" value="Unassembled WGS sequence"/>
</dbReference>
<dbReference type="EMBL" id="JAXCLW010000006">
    <property type="protein sequence ID" value="MDY0884917.1"/>
    <property type="molecule type" value="Genomic_DNA"/>
</dbReference>
<comment type="caution">
    <text evidence="2">The sequence shown here is derived from an EMBL/GenBank/DDBJ whole genome shotgun (WGS) entry which is preliminary data.</text>
</comment>
<sequence>MSIRTAEILRVTNVVTNVIELDPSLYPIFEQFFSEKYYVLSENACIDDVCDPDRGTFTGPPGTPNGPPIDPPEMATA</sequence>
<feature type="compositionally biased region" description="Pro residues" evidence="1">
    <location>
        <begin position="61"/>
        <end position="71"/>
    </location>
</feature>
<dbReference type="RefSeq" id="WP_320509990.1">
    <property type="nucleotide sequence ID" value="NZ_JAXCLW010000006.1"/>
</dbReference>
<keyword evidence="3" id="KW-1185">Reference proteome</keyword>
<evidence type="ECO:0000313" key="3">
    <source>
        <dbReference type="Proteomes" id="UP001279642"/>
    </source>
</evidence>
<evidence type="ECO:0000256" key="1">
    <source>
        <dbReference type="SAM" id="MobiDB-lite"/>
    </source>
</evidence>
<proteinExistence type="predicted"/>
<gene>
    <name evidence="2" type="ORF">SMD27_18880</name>
</gene>